<reference evidence="1 2" key="1">
    <citation type="journal article" date="2023" name="Science">
        <title>Complex scaffold remodeling in plant triterpene biosynthesis.</title>
        <authorList>
            <person name="De La Pena R."/>
            <person name="Hodgson H."/>
            <person name="Liu J.C."/>
            <person name="Stephenson M.J."/>
            <person name="Martin A.C."/>
            <person name="Owen C."/>
            <person name="Harkess A."/>
            <person name="Leebens-Mack J."/>
            <person name="Jimenez L.E."/>
            <person name="Osbourn A."/>
            <person name="Sattely E.S."/>
        </authorList>
    </citation>
    <scope>NUCLEOTIDE SEQUENCE [LARGE SCALE GENOMIC DNA]</scope>
    <source>
        <strain evidence="2">cv. JPN11</strain>
        <tissue evidence="1">Leaf</tissue>
    </source>
</reference>
<dbReference type="Proteomes" id="UP001164539">
    <property type="component" value="Chromosome 14"/>
</dbReference>
<sequence>MAAKSPVKEPSAPSAVYSATTTPPPPPPAKPELPSSSDSDADVAHVPSYSRWFSWDSINECEVKFLPEFFDSRSPSKNPRVYKYYRDSIIKHYRENPSRKITFTDVRRTLVGDVGSIRRVFDFLETWGLINYWASAKQLKWEEKESKSAGASAEPSFRVKETSKRVCNGCKTLCTIACFACDKYDLTLCARCYVRGNHRVGVSSSDFRRVEISEETKADWTEKETLQLLEAIMHYGDDWRRVAQHVSGRNEKDCITHFIKLPFGEEFMGRESGNIDNKFIHMRNPSDVESESESIGATSPRKRMCLTPLADASNPIMAQVAFLSALAGVDIAEVAAQAAVTTLSEVENGAGKGSLGSLARNTRQEADSLIEKESEIASNGNTTLERSSIDANSLIEKEELDVEKAISGIVEVQMKEIQDKIVRFERLELQMEEEWKQLEQMKHMLFVDQLSLLFHKTSAPKTGDQTEENVKRDVS</sequence>
<comment type="caution">
    <text evidence="1">The sequence shown here is derived from an EMBL/GenBank/DDBJ whole genome shotgun (WGS) entry which is preliminary data.</text>
</comment>
<name>A0ACC1WTX5_MELAZ</name>
<protein>
    <submittedName>
        <fullName evidence="1">SWI/SNF complex subunit SWI3B</fullName>
    </submittedName>
</protein>
<dbReference type="EMBL" id="CM051407">
    <property type="protein sequence ID" value="KAJ4702341.1"/>
    <property type="molecule type" value="Genomic_DNA"/>
</dbReference>
<proteinExistence type="predicted"/>
<evidence type="ECO:0000313" key="2">
    <source>
        <dbReference type="Proteomes" id="UP001164539"/>
    </source>
</evidence>
<evidence type="ECO:0000313" key="1">
    <source>
        <dbReference type="EMBL" id="KAJ4702341.1"/>
    </source>
</evidence>
<gene>
    <name evidence="1" type="ORF">OWV82_025436</name>
</gene>
<organism evidence="1 2">
    <name type="scientific">Melia azedarach</name>
    <name type="common">Chinaberry tree</name>
    <dbReference type="NCBI Taxonomy" id="155640"/>
    <lineage>
        <taxon>Eukaryota</taxon>
        <taxon>Viridiplantae</taxon>
        <taxon>Streptophyta</taxon>
        <taxon>Embryophyta</taxon>
        <taxon>Tracheophyta</taxon>
        <taxon>Spermatophyta</taxon>
        <taxon>Magnoliopsida</taxon>
        <taxon>eudicotyledons</taxon>
        <taxon>Gunneridae</taxon>
        <taxon>Pentapetalae</taxon>
        <taxon>rosids</taxon>
        <taxon>malvids</taxon>
        <taxon>Sapindales</taxon>
        <taxon>Meliaceae</taxon>
        <taxon>Melia</taxon>
    </lineage>
</organism>
<keyword evidence="2" id="KW-1185">Reference proteome</keyword>
<accession>A0ACC1WTX5</accession>